<dbReference type="InterPro" id="IPR008971">
    <property type="entry name" value="HSP40/DnaJ_pept-bd"/>
</dbReference>
<dbReference type="PANTHER" id="PTHR24078:SF519">
    <property type="entry name" value="DNAJ HOMOLOG SUBFAMILY B MEMBER 13"/>
    <property type="match status" value="1"/>
</dbReference>
<gene>
    <name evidence="2" type="ORF">NQ317_002450</name>
</gene>
<evidence type="ECO:0000313" key="3">
    <source>
        <dbReference type="Proteomes" id="UP001162164"/>
    </source>
</evidence>
<sequence length="105" mass="12091">MITVDTIDHRIIRIPITDVIFAGYEKIVENEGMPILDRYPEKGNLKIRFDIEFPNYLPKNSKELIKKGFHMAKIGGGVTQHEIINKLVLADKILRVDPEERLPPI</sequence>
<dbReference type="Proteomes" id="UP001162164">
    <property type="component" value="Unassembled WGS sequence"/>
</dbReference>
<name>A0ABQ9JAE7_9CUCU</name>
<keyword evidence="1" id="KW-0143">Chaperone</keyword>
<dbReference type="EMBL" id="JAPWTJ010001000">
    <property type="protein sequence ID" value="KAJ8974422.1"/>
    <property type="molecule type" value="Genomic_DNA"/>
</dbReference>
<dbReference type="Gene3D" id="2.60.260.20">
    <property type="entry name" value="Urease metallochaperone UreE, N-terminal domain"/>
    <property type="match status" value="1"/>
</dbReference>
<protein>
    <submittedName>
        <fullName evidence="2">Uncharacterized protein</fullName>
    </submittedName>
</protein>
<keyword evidence="3" id="KW-1185">Reference proteome</keyword>
<organism evidence="2 3">
    <name type="scientific">Molorchus minor</name>
    <dbReference type="NCBI Taxonomy" id="1323400"/>
    <lineage>
        <taxon>Eukaryota</taxon>
        <taxon>Metazoa</taxon>
        <taxon>Ecdysozoa</taxon>
        <taxon>Arthropoda</taxon>
        <taxon>Hexapoda</taxon>
        <taxon>Insecta</taxon>
        <taxon>Pterygota</taxon>
        <taxon>Neoptera</taxon>
        <taxon>Endopterygota</taxon>
        <taxon>Coleoptera</taxon>
        <taxon>Polyphaga</taxon>
        <taxon>Cucujiformia</taxon>
        <taxon>Chrysomeloidea</taxon>
        <taxon>Cerambycidae</taxon>
        <taxon>Lamiinae</taxon>
        <taxon>Monochamini</taxon>
        <taxon>Molorchus</taxon>
    </lineage>
</organism>
<reference evidence="2" key="1">
    <citation type="journal article" date="2023" name="Insect Mol. Biol.">
        <title>Genome sequencing provides insights into the evolution of gene families encoding plant cell wall-degrading enzymes in longhorned beetles.</title>
        <authorList>
            <person name="Shin N.R."/>
            <person name="Okamura Y."/>
            <person name="Kirsch R."/>
            <person name="Pauchet Y."/>
        </authorList>
    </citation>
    <scope>NUCLEOTIDE SEQUENCE</scope>
    <source>
        <strain evidence="2">MMC_N1</strain>
    </source>
</reference>
<dbReference type="InterPro" id="IPR051339">
    <property type="entry name" value="DnaJ_subfamily_B"/>
</dbReference>
<evidence type="ECO:0000256" key="1">
    <source>
        <dbReference type="ARBA" id="ARBA00023186"/>
    </source>
</evidence>
<dbReference type="PANTHER" id="PTHR24078">
    <property type="entry name" value="DNAJ HOMOLOG SUBFAMILY C MEMBER"/>
    <property type="match status" value="1"/>
</dbReference>
<evidence type="ECO:0000313" key="2">
    <source>
        <dbReference type="EMBL" id="KAJ8974422.1"/>
    </source>
</evidence>
<proteinExistence type="predicted"/>
<accession>A0ABQ9JAE7</accession>
<dbReference type="SUPFAM" id="SSF49493">
    <property type="entry name" value="HSP40/DnaJ peptide-binding domain"/>
    <property type="match status" value="1"/>
</dbReference>
<comment type="caution">
    <text evidence="2">The sequence shown here is derived from an EMBL/GenBank/DDBJ whole genome shotgun (WGS) entry which is preliminary data.</text>
</comment>